<evidence type="ECO:0000313" key="10">
    <source>
        <dbReference type="EMBL" id="CAF1602562.1"/>
    </source>
</evidence>
<dbReference type="SMART" id="SM00185">
    <property type="entry name" value="ARM"/>
    <property type="match status" value="7"/>
</dbReference>
<dbReference type="PROSITE" id="PS50837">
    <property type="entry name" value="NACHT"/>
    <property type="match status" value="1"/>
</dbReference>
<reference evidence="10" key="1">
    <citation type="submission" date="2021-02" db="EMBL/GenBank/DDBJ databases">
        <authorList>
            <person name="Nowell W R."/>
        </authorList>
    </citation>
    <scope>NUCLEOTIDE SEQUENCE</scope>
</reference>
<protein>
    <recommendedName>
        <fullName evidence="7">NAD(P)(+)--arginine ADP-ribosyltransferase</fullName>
        <ecNumber evidence="7">2.4.2.31</ecNumber>
    </recommendedName>
    <alternativeName>
        <fullName evidence="7">Mono(ADP-ribosyl)transferase</fullName>
    </alternativeName>
</protein>
<dbReference type="SUPFAM" id="SSF56399">
    <property type="entry name" value="ADP-ribosylation"/>
    <property type="match status" value="1"/>
</dbReference>
<keyword evidence="4" id="KW-0548">Nucleotidyltransferase</keyword>
<dbReference type="InterPro" id="IPR007111">
    <property type="entry name" value="NACHT_NTPase"/>
</dbReference>
<dbReference type="GO" id="GO:0106274">
    <property type="term" value="F:NAD+-protein-arginine ADP-ribosyltransferase activity"/>
    <property type="evidence" value="ECO:0007669"/>
    <property type="project" value="UniProtKB-EC"/>
</dbReference>
<dbReference type="SUPFAM" id="SSF48371">
    <property type="entry name" value="ARM repeat"/>
    <property type="match status" value="2"/>
</dbReference>
<dbReference type="SMART" id="SM00567">
    <property type="entry name" value="EZ_HEAT"/>
    <property type="match status" value="17"/>
</dbReference>
<dbReference type="GO" id="GO:0016779">
    <property type="term" value="F:nucleotidyltransferase activity"/>
    <property type="evidence" value="ECO:0007669"/>
    <property type="project" value="UniProtKB-KW"/>
</dbReference>
<dbReference type="PANTHER" id="PTHR12697">
    <property type="entry name" value="PBS LYASE HEAT-LIKE PROTEIN"/>
    <property type="match status" value="1"/>
</dbReference>
<evidence type="ECO:0000313" key="9">
    <source>
        <dbReference type="EMBL" id="CAF1366971.1"/>
    </source>
</evidence>
<dbReference type="InterPro" id="IPR002553">
    <property type="entry name" value="Clathrin/coatomer_adapt-like_N"/>
</dbReference>
<dbReference type="GO" id="GO:0006886">
    <property type="term" value="P:intracellular protein transport"/>
    <property type="evidence" value="ECO:0007669"/>
    <property type="project" value="InterPro"/>
</dbReference>
<comment type="catalytic activity">
    <reaction evidence="6 7">
        <text>L-arginyl-[protein] + NAD(+) = N(omega)-(ADP-D-ribosyl)-L-arginyl-[protein] + nicotinamide + H(+)</text>
        <dbReference type="Rhea" id="RHEA:19149"/>
        <dbReference type="Rhea" id="RHEA-COMP:10532"/>
        <dbReference type="Rhea" id="RHEA-COMP:15087"/>
        <dbReference type="ChEBI" id="CHEBI:15378"/>
        <dbReference type="ChEBI" id="CHEBI:17154"/>
        <dbReference type="ChEBI" id="CHEBI:29965"/>
        <dbReference type="ChEBI" id="CHEBI:57540"/>
        <dbReference type="ChEBI" id="CHEBI:142554"/>
        <dbReference type="EC" id="2.4.2.31"/>
    </reaction>
</comment>
<evidence type="ECO:0000259" key="8">
    <source>
        <dbReference type="PROSITE" id="PS50837"/>
    </source>
</evidence>
<keyword evidence="11" id="KW-1185">Reference proteome</keyword>
<dbReference type="InterPro" id="IPR027417">
    <property type="entry name" value="P-loop_NTPase"/>
</dbReference>
<evidence type="ECO:0000256" key="2">
    <source>
        <dbReference type="ARBA" id="ARBA00022676"/>
    </source>
</evidence>
<dbReference type="EMBL" id="CAJNOI010000958">
    <property type="protein sequence ID" value="CAF1366971.1"/>
    <property type="molecule type" value="Genomic_DNA"/>
</dbReference>
<dbReference type="GO" id="GO:0030117">
    <property type="term" value="C:membrane coat"/>
    <property type="evidence" value="ECO:0007669"/>
    <property type="project" value="InterPro"/>
</dbReference>
<keyword evidence="7" id="KW-0521">NADP</keyword>
<comment type="similarity">
    <text evidence="1 7">Belongs to the Arg-specific ADP-ribosyltransferase family.</text>
</comment>
<dbReference type="InterPro" id="IPR000357">
    <property type="entry name" value="HEAT"/>
</dbReference>
<dbReference type="Proteomes" id="UP000663877">
    <property type="component" value="Unassembled WGS sequence"/>
</dbReference>
<dbReference type="Gene3D" id="3.40.50.300">
    <property type="entry name" value="P-loop containing nucleotide triphosphate hydrolases"/>
    <property type="match status" value="1"/>
</dbReference>
<comment type="caution">
    <text evidence="10">The sequence shown here is derived from an EMBL/GenBank/DDBJ whole genome shotgun (WGS) entry which is preliminary data.</text>
</comment>
<keyword evidence="5" id="KW-0677">Repeat</keyword>
<dbReference type="Gene3D" id="1.25.10.10">
    <property type="entry name" value="Leucine-rich Repeat Variant"/>
    <property type="match status" value="6"/>
</dbReference>
<evidence type="ECO:0000256" key="1">
    <source>
        <dbReference type="ARBA" id="ARBA00009558"/>
    </source>
</evidence>
<dbReference type="InterPro" id="IPR000225">
    <property type="entry name" value="Armadillo"/>
</dbReference>
<accession>A0A816B0K5</accession>
<dbReference type="GO" id="GO:0016491">
    <property type="term" value="F:oxidoreductase activity"/>
    <property type="evidence" value="ECO:0007669"/>
    <property type="project" value="TreeGrafter"/>
</dbReference>
<gene>
    <name evidence="9" type="ORF">BJG266_LOCUS35816</name>
    <name evidence="10" type="ORF">QVE165_LOCUS52847</name>
</gene>
<dbReference type="Pfam" id="PF01129">
    <property type="entry name" value="ART"/>
    <property type="match status" value="1"/>
</dbReference>
<keyword evidence="2 7" id="KW-0328">Glycosyltransferase</keyword>
<dbReference type="Pfam" id="PF02985">
    <property type="entry name" value="HEAT"/>
    <property type="match status" value="1"/>
</dbReference>
<dbReference type="Pfam" id="PF05729">
    <property type="entry name" value="NACHT"/>
    <property type="match status" value="1"/>
</dbReference>
<proteinExistence type="inferred from homology"/>
<dbReference type="InterPro" id="IPR016024">
    <property type="entry name" value="ARM-type_fold"/>
</dbReference>
<keyword evidence="7" id="KW-0520">NAD</keyword>
<organism evidence="10 11">
    <name type="scientific">Adineta steineri</name>
    <dbReference type="NCBI Taxonomy" id="433720"/>
    <lineage>
        <taxon>Eukaryota</taxon>
        <taxon>Metazoa</taxon>
        <taxon>Spiralia</taxon>
        <taxon>Gnathifera</taxon>
        <taxon>Rotifera</taxon>
        <taxon>Eurotatoria</taxon>
        <taxon>Bdelloidea</taxon>
        <taxon>Adinetida</taxon>
        <taxon>Adinetidae</taxon>
        <taxon>Adineta</taxon>
    </lineage>
</organism>
<dbReference type="InterPro" id="IPR000768">
    <property type="entry name" value="ART"/>
</dbReference>
<dbReference type="OrthoDB" id="4207253at2759"/>
<dbReference type="EMBL" id="CAJNOM010001307">
    <property type="protein sequence ID" value="CAF1602562.1"/>
    <property type="molecule type" value="Genomic_DNA"/>
</dbReference>
<dbReference type="PANTHER" id="PTHR12697:SF5">
    <property type="entry name" value="DEOXYHYPUSINE HYDROXYLASE"/>
    <property type="match status" value="1"/>
</dbReference>
<dbReference type="Pfam" id="PF01602">
    <property type="entry name" value="Adaptin_N"/>
    <property type="match status" value="2"/>
</dbReference>
<dbReference type="EC" id="2.4.2.31" evidence="7"/>
<evidence type="ECO:0000256" key="3">
    <source>
        <dbReference type="ARBA" id="ARBA00022679"/>
    </source>
</evidence>
<evidence type="ECO:0000313" key="11">
    <source>
        <dbReference type="Proteomes" id="UP000663832"/>
    </source>
</evidence>
<dbReference type="PROSITE" id="PS51996">
    <property type="entry name" value="TR_MART"/>
    <property type="match status" value="1"/>
</dbReference>
<feature type="domain" description="NACHT" evidence="8">
    <location>
        <begin position="315"/>
        <end position="441"/>
    </location>
</feature>
<dbReference type="InterPro" id="IPR004155">
    <property type="entry name" value="PBS_lyase_HEAT"/>
</dbReference>
<evidence type="ECO:0000256" key="4">
    <source>
        <dbReference type="ARBA" id="ARBA00022695"/>
    </source>
</evidence>
<evidence type="ECO:0000256" key="7">
    <source>
        <dbReference type="RuleBase" id="RU361228"/>
    </source>
</evidence>
<dbReference type="InterPro" id="IPR011989">
    <property type="entry name" value="ARM-like"/>
</dbReference>
<sequence>MSENRFVNRTLAELQEVNRNPIFGYEDSPILTLEESVENLTRFVPDVLAYVMTAKRKYNRHSGLLTHDESAAIYLYSMPSSFFSSLNNILRAENRHALKPWFSYLKLLMTALKKLPSTKAVVWRGVYGDVSSIFANNNIDIWWSVNSTSMDLKVVEPFLGERSTLFAIEAIYGKDISQFSAIPEEKEVILMPGTCVRARAEPLNVDNRFFVVHLDEVTLQSESQSESNHLFEWIKQEYKRNGYIERLMNPAKFYPIEESYINLAIVETKKQQQKEKQLRDASNSDAVMGSFEEIYGIKSTIDVKNIFEPCKNQEKKVLVFGRAGIGKSTFCRYIAYQWAMSLYWTQYELLALIPLRRLTTNRYPPLPNGQNYSLLDLVKKEIFSYDLSDSEDKLLKKHFDAKKTVWILDGYDEIVQNVPLHLECLFEQLLKTPHHILTSRPYQNVLAYHVQMEITGFTDKNIEQYVKQFFDQMNDELDNSSNKSQKLFGFLQSNRSIWGVAHIPVNLELICSVWSNEDLIEKKGLTMTSLYIVMTEWLCRRYLSMPNKKIQNLSKDDVNQRCEKELAFLENIAFNGMKNNTIILRPNLLRKALNEENVSLHDHPHILNMGVLKSFNKQGIDTQIETDKDYYFVHLSFQEYFTARYLIKALKESSTHQEEIKFIQREKYNQRYALVFTFLSGLSTDADTNINLNIFWEFILTPPIDLIGIRHMQLVISCIEETSSQLTIPQHTLLIEWIAKCIEHNMSTENQIIRQCLAQSLRRAPSVINNQRIINAFIRVLQTNDSNIKMSVLSFISAMNSSNLAVPLINLVTIALNDKDEMVRCYACQALEDIGEKASTNEIITKLVKALEDESSLVKASACQTLGYIGKKATTNEVITGLISALEHESKWVRWYACHVLQNIGEKAATNEVITKLVSALEDKSDNVRAGACQALGNMREKAATNEVITKLVSALEDKSDDVQAGACQTLENIGKKAATNEVITKLVTASQSRSETVSWSARKALSNIAEKAAINDVITPLVSALKDKSHSVRAGACQALGNMGEKAATNEVIAKLSSALDDESKWVRGEACKALGNMGEKAAVNEVITKLASALEDESDIIRSSARKAIRNMGEKAATNEVIMKLVSALEDENDTIRASACKTLRSMGKKAATNEVITKLVSALQDKCENVRAGACQVLGNMDEKAATNEVIIKLVSALEDETEWVREEACKALGNMGEKATTNEVITTLVSALEDKSDNVKAGACEVLWSIGEKAATIEVMIKLVTASQDRSDKVSRSAQYALRNIAEKAAITDVVTKLVSALEDKCSSVRAGACQGLGTIGKKAATDEVITKLANALEDENEQVRASACYALRCIGEKAATNGVITKLASALEDKCDSVRAGACQALRKMREKAGTNQVITKLISALEDENELVRVSACEALGSMDEKAAINDVITKLVSALEDKCENVRAGAFKALWSIATKAGTNEVITKLASALKDESDTIRSNACIILASMGKKAATTEVITKLSSALEDESKKVREAACIALGNIGEKAATNEVITKLVSVLEDKCENVRSCAWKALLNIDKKTATNGKIAKLVSALDDESEGVRVNACDALGKMGEKAATKEVFTKLLNMRDADEQLPIQAGNAIDGIFRSSAEMIRFGPMLVSKLWVCGRQLTCLKNVSVDELIRKFFDTQDADWLLTATNITFEKGAAVWINEDKLMVYDNGEPIELRVPNLKLHNELTETFTNKAKALHLSFAISSNL</sequence>
<evidence type="ECO:0000256" key="6">
    <source>
        <dbReference type="ARBA" id="ARBA00047597"/>
    </source>
</evidence>
<dbReference type="GO" id="GO:0016192">
    <property type="term" value="P:vesicle-mediated transport"/>
    <property type="evidence" value="ECO:0007669"/>
    <property type="project" value="InterPro"/>
</dbReference>
<keyword evidence="3 7" id="KW-0808">Transferase</keyword>
<dbReference type="SUPFAM" id="SSF52540">
    <property type="entry name" value="P-loop containing nucleoside triphosphate hydrolases"/>
    <property type="match status" value="1"/>
</dbReference>
<dbReference type="Gene3D" id="3.90.176.10">
    <property type="entry name" value="Toxin ADP-ribosyltransferase, Chain A, domain 1"/>
    <property type="match status" value="1"/>
</dbReference>
<evidence type="ECO:0000256" key="5">
    <source>
        <dbReference type="ARBA" id="ARBA00022737"/>
    </source>
</evidence>
<name>A0A816B0K5_9BILA</name>
<dbReference type="Proteomes" id="UP000663832">
    <property type="component" value="Unassembled WGS sequence"/>
</dbReference>